<dbReference type="EMBL" id="CP019688">
    <property type="protein sequence ID" value="AQQ16234.1"/>
    <property type="molecule type" value="Genomic_DNA"/>
</dbReference>
<evidence type="ECO:0000256" key="1">
    <source>
        <dbReference type="ARBA" id="ARBA00007553"/>
    </source>
</evidence>
<dbReference type="GO" id="GO:0008270">
    <property type="term" value="F:zinc ion binding"/>
    <property type="evidence" value="ECO:0007669"/>
    <property type="project" value="InterPro"/>
</dbReference>
<dbReference type="Proteomes" id="UP000217209">
    <property type="component" value="Chromosome"/>
</dbReference>
<feature type="compositionally biased region" description="Low complexity" evidence="2">
    <location>
        <begin position="407"/>
        <end position="447"/>
    </location>
</feature>
<feature type="region of interest" description="Disordered" evidence="2">
    <location>
        <begin position="407"/>
        <end position="463"/>
    </location>
</feature>
<dbReference type="InterPro" id="IPR002502">
    <property type="entry name" value="Amidase_domain"/>
</dbReference>
<organism evidence="4 5">
    <name type="scientific">Corynebacterium glaucum</name>
    <dbReference type="NCBI Taxonomy" id="187491"/>
    <lineage>
        <taxon>Bacteria</taxon>
        <taxon>Bacillati</taxon>
        <taxon>Actinomycetota</taxon>
        <taxon>Actinomycetes</taxon>
        <taxon>Mycobacteriales</taxon>
        <taxon>Corynebacteriaceae</taxon>
        <taxon>Corynebacterium</taxon>
    </lineage>
</organism>
<dbReference type="InterPro" id="IPR006619">
    <property type="entry name" value="PGRP_domain_met/bac"/>
</dbReference>
<dbReference type="RefSeq" id="WP_232507118.1">
    <property type="nucleotide sequence ID" value="NZ_CP019688.1"/>
</dbReference>
<proteinExistence type="inferred from homology"/>
<dbReference type="Gene3D" id="3.40.80.10">
    <property type="entry name" value="Peptidoglycan recognition protein-like"/>
    <property type="match status" value="1"/>
</dbReference>
<evidence type="ECO:0000313" key="5">
    <source>
        <dbReference type="Proteomes" id="UP000217209"/>
    </source>
</evidence>
<gene>
    <name evidence="4" type="ORF">CGLAU_11515</name>
</gene>
<feature type="compositionally biased region" description="Polar residues" evidence="2">
    <location>
        <begin position="448"/>
        <end position="461"/>
    </location>
</feature>
<dbReference type="GO" id="GO:0009253">
    <property type="term" value="P:peptidoglycan catabolic process"/>
    <property type="evidence" value="ECO:0007669"/>
    <property type="project" value="InterPro"/>
</dbReference>
<dbReference type="Pfam" id="PF01510">
    <property type="entry name" value="Amidase_2"/>
    <property type="match status" value="1"/>
</dbReference>
<dbReference type="PANTHER" id="PTHR11022:SF41">
    <property type="entry name" value="PEPTIDOGLYCAN-RECOGNITION PROTEIN LC-RELATED"/>
    <property type="match status" value="1"/>
</dbReference>
<evidence type="ECO:0000313" key="4">
    <source>
        <dbReference type="EMBL" id="AQQ16234.1"/>
    </source>
</evidence>
<name>A0A1Q2HZH9_9CORY</name>
<dbReference type="InterPro" id="IPR036505">
    <property type="entry name" value="Amidase/PGRP_sf"/>
</dbReference>
<dbReference type="PANTHER" id="PTHR11022">
    <property type="entry name" value="PEPTIDOGLYCAN RECOGNITION PROTEIN"/>
    <property type="match status" value="1"/>
</dbReference>
<dbReference type="KEGG" id="cgv:CGLAU_11515"/>
<evidence type="ECO:0000259" key="3">
    <source>
        <dbReference type="SMART" id="SM00701"/>
    </source>
</evidence>
<sequence precursor="true">MHQRRSLNRASRRMHPAWAAISAATVAVAMVATAAFGGGNILQVQSVAPANIEVYSDTDTFAGGDSIVVDDAAVRTQGGEDTEVRRVVKEFQREREFSIFALTWTGDRDIVAYVRAERADGTWSEWYEMEPASLPAGALKAGTDPIFIEPTKRVQVSTGNVDMLEDGRADSEAPTTANDLEAVFIDGGTGTAEGDVNMVADSYTAGMPKVVSRASWGAGSSSNPTYTEPVTAATVHHTAGSNNYTEAQAPGIVRGIWHYHAVTQGWGDMGYNALVDKYGNIYEGRAGGLDRAVQGAHVGGFNANTWGVSVLGDYQQTSPSQQAIQSLGEIIGWKAAVAGFDPMGQSYHAADFNFRGSRYGQGQGAMFPNINAHRDFHYNQCPGDNLYARMDDIRRIAAVKYNALKTSDANPSTTATTTPSQKQSQKQNQNQNQNQNQTRTETVTNQNGSKTTVTNNSDSETSSADSQLLSDLLAGDATAIATAAGTVAGVILVYAAKQGLLDDAIKNVAGQELIAGLTVKDAAPYIGPALKFVGSSEVADVWYQFEPALGNIVGTGAGIGGSEMVFYESGIGVQNNSGEIFTMVGEIADAWLQQGLDLGPLGLPTSQIISTGNAGDLDEVKMEFEGGAIVYTPSENTVNIITD</sequence>
<accession>A0A1Q2HZH9</accession>
<keyword evidence="5" id="KW-1185">Reference proteome</keyword>
<comment type="similarity">
    <text evidence="1">Belongs to the N-acetylmuramoyl-L-alanine amidase 2 family.</text>
</comment>
<dbReference type="AlphaFoldDB" id="A0A1Q2HZH9"/>
<reference evidence="4 5" key="1">
    <citation type="submission" date="2016-12" db="EMBL/GenBank/DDBJ databases">
        <authorList>
            <person name="Song W.-J."/>
            <person name="Kurnit D.M."/>
        </authorList>
    </citation>
    <scope>NUCLEOTIDE SEQUENCE [LARGE SCALE GENOMIC DNA]</scope>
    <source>
        <strain evidence="4 5">DSM 30827</strain>
    </source>
</reference>
<dbReference type="CDD" id="cd06583">
    <property type="entry name" value="PGRP"/>
    <property type="match status" value="1"/>
</dbReference>
<dbReference type="SUPFAM" id="SSF55846">
    <property type="entry name" value="N-acetylmuramoyl-L-alanine amidase-like"/>
    <property type="match status" value="1"/>
</dbReference>
<evidence type="ECO:0000256" key="2">
    <source>
        <dbReference type="SAM" id="MobiDB-lite"/>
    </source>
</evidence>
<dbReference type="InterPro" id="IPR015510">
    <property type="entry name" value="PGRP"/>
</dbReference>
<protein>
    <submittedName>
        <fullName evidence="4">N-acetylmuramoyl-L-alanine amidase</fullName>
    </submittedName>
</protein>
<feature type="domain" description="Peptidoglycan recognition protein family" evidence="3">
    <location>
        <begin position="208"/>
        <end position="353"/>
    </location>
</feature>
<dbReference type="SMART" id="SM00701">
    <property type="entry name" value="PGRP"/>
    <property type="match status" value="1"/>
</dbReference>
<dbReference type="GO" id="GO:0008745">
    <property type="term" value="F:N-acetylmuramoyl-L-alanine amidase activity"/>
    <property type="evidence" value="ECO:0007669"/>
    <property type="project" value="InterPro"/>
</dbReference>